<dbReference type="GO" id="GO:0003676">
    <property type="term" value="F:nucleic acid binding"/>
    <property type="evidence" value="ECO:0007669"/>
    <property type="project" value="InterPro"/>
</dbReference>
<gene>
    <name evidence="6" type="ORF">ArsFIN_27960</name>
</gene>
<dbReference type="GeneID" id="96877802"/>
<dbReference type="GO" id="GO:0016787">
    <property type="term" value="F:hydrolase activity"/>
    <property type="evidence" value="ECO:0007669"/>
    <property type="project" value="UniProtKB-KW"/>
</dbReference>
<organism evidence="6 7">
    <name type="scientific">Arsenophonus nasoniae</name>
    <name type="common">son-killer infecting Nasonia vitripennis</name>
    <dbReference type="NCBI Taxonomy" id="638"/>
    <lineage>
        <taxon>Bacteria</taxon>
        <taxon>Pseudomonadati</taxon>
        <taxon>Pseudomonadota</taxon>
        <taxon>Gammaproteobacteria</taxon>
        <taxon>Enterobacterales</taxon>
        <taxon>Morganellaceae</taxon>
        <taxon>Arsenophonus</taxon>
    </lineage>
</organism>
<dbReference type="InterPro" id="IPR003615">
    <property type="entry name" value="HNH_nuc"/>
</dbReference>
<evidence type="ECO:0000256" key="3">
    <source>
        <dbReference type="ARBA" id="ARBA00038412"/>
    </source>
</evidence>
<dbReference type="Gene3D" id="1.10.30.50">
    <property type="match status" value="1"/>
</dbReference>
<protein>
    <recommendedName>
        <fullName evidence="4">Putative HNH nuclease YajD</fullName>
    </recommendedName>
</protein>
<dbReference type="GO" id="GO:0008270">
    <property type="term" value="F:zinc ion binding"/>
    <property type="evidence" value="ECO:0007669"/>
    <property type="project" value="InterPro"/>
</dbReference>
<dbReference type="Proteomes" id="UP000295134">
    <property type="component" value="Chromosome"/>
</dbReference>
<dbReference type="KEGG" id="ans:ArsFIN_27960"/>
<keyword evidence="2" id="KW-0378">Hydrolase</keyword>
<reference evidence="6 7" key="1">
    <citation type="submission" date="2019-03" db="EMBL/GenBank/DDBJ databases">
        <title>Long-read sequencing reveals hyperdense prophage content in a complex bacterial symbiont genome.</title>
        <authorList>
            <person name="Frost C.L."/>
            <person name="Siozios S."/>
            <person name="Nadal-Jimenez P."/>
            <person name="Brockhurst M.A."/>
            <person name="King K.C."/>
            <person name="Darby A.C."/>
            <person name="Hurst G.D.D."/>
        </authorList>
    </citation>
    <scope>NUCLEOTIDE SEQUENCE [LARGE SCALE GENOMIC DNA]</scope>
    <source>
        <strain evidence="6 7">FIN</strain>
    </source>
</reference>
<dbReference type="GO" id="GO:0004519">
    <property type="term" value="F:endonuclease activity"/>
    <property type="evidence" value="ECO:0007669"/>
    <property type="project" value="UniProtKB-KW"/>
</dbReference>
<keyword evidence="1" id="KW-0540">Nuclease</keyword>
<keyword evidence="6" id="KW-0255">Endonuclease</keyword>
<dbReference type="PANTHER" id="PTHR41286">
    <property type="entry name" value="HNH NUCLEASE YAJD-RELATED"/>
    <property type="match status" value="1"/>
</dbReference>
<feature type="domain" description="HNH nuclease" evidence="5">
    <location>
        <begin position="53"/>
        <end position="107"/>
    </location>
</feature>
<dbReference type="EMBL" id="CP038613">
    <property type="protein sequence ID" value="QBY44219.1"/>
    <property type="molecule type" value="Genomic_DNA"/>
</dbReference>
<dbReference type="Pfam" id="PF01844">
    <property type="entry name" value="HNH"/>
    <property type="match status" value="1"/>
</dbReference>
<name>A0A4P7KVD5_9GAMM</name>
<dbReference type="PANTHER" id="PTHR41286:SF1">
    <property type="entry name" value="HNH NUCLEASE YAJD-RELATED"/>
    <property type="match status" value="1"/>
</dbReference>
<evidence type="ECO:0000313" key="6">
    <source>
        <dbReference type="EMBL" id="QBY44219.1"/>
    </source>
</evidence>
<proteinExistence type="inferred from homology"/>
<sequence length="119" mass="13476">MPPRIPRACRKPGCAKTTTERSGYCDAHRNQGWENYQQGKSRHQRGYGTKWDHLRKKILKRDKFLCQGCLVEGRLITATTVDHILAKATGGNDAESNLQALCWPCHRTNTAREKRGRGG</sequence>
<evidence type="ECO:0000313" key="7">
    <source>
        <dbReference type="Proteomes" id="UP000295134"/>
    </source>
</evidence>
<dbReference type="GO" id="GO:0005829">
    <property type="term" value="C:cytosol"/>
    <property type="evidence" value="ECO:0007669"/>
    <property type="project" value="TreeGrafter"/>
</dbReference>
<evidence type="ECO:0000256" key="1">
    <source>
        <dbReference type="ARBA" id="ARBA00022722"/>
    </source>
</evidence>
<comment type="similarity">
    <text evidence="3">Belongs to the HNH nuclease family.</text>
</comment>
<dbReference type="RefSeq" id="WP_135677806.1">
    <property type="nucleotide sequence ID" value="NZ_CP038613.1"/>
</dbReference>
<dbReference type="InterPro" id="IPR002711">
    <property type="entry name" value="HNH"/>
</dbReference>
<accession>A0A4P7KVD5</accession>
<evidence type="ECO:0000259" key="5">
    <source>
        <dbReference type="SMART" id="SM00507"/>
    </source>
</evidence>
<evidence type="ECO:0000256" key="4">
    <source>
        <dbReference type="ARBA" id="ARBA00040194"/>
    </source>
</evidence>
<dbReference type="CDD" id="cd00085">
    <property type="entry name" value="HNHc"/>
    <property type="match status" value="1"/>
</dbReference>
<evidence type="ECO:0000256" key="2">
    <source>
        <dbReference type="ARBA" id="ARBA00022801"/>
    </source>
</evidence>
<dbReference type="AlphaFoldDB" id="A0A4P7KVD5"/>
<dbReference type="SMART" id="SM00507">
    <property type="entry name" value="HNHc"/>
    <property type="match status" value="1"/>
</dbReference>